<name>A0A1U9KCS1_ACEAC</name>
<dbReference type="EMBL" id="CP014692">
    <property type="protein sequence ID" value="AQS83613.1"/>
    <property type="molecule type" value="Genomic_DNA"/>
</dbReference>
<keyword evidence="2" id="KW-1185">Reference proteome</keyword>
<dbReference type="KEGG" id="aace:A0U92_01205"/>
<proteinExistence type="predicted"/>
<reference evidence="1 2" key="1">
    <citation type="submission" date="2016-03" db="EMBL/GenBank/DDBJ databases">
        <title>Acetic acid bacteria sequencing.</title>
        <authorList>
            <person name="Brandt J."/>
            <person name="Jakob F."/>
            <person name="Vogel R.F."/>
        </authorList>
    </citation>
    <scope>NUCLEOTIDE SEQUENCE [LARGE SCALE GENOMIC DNA]</scope>
    <source>
        <strain evidence="1 2">TMW2.1153</strain>
    </source>
</reference>
<sequence length="67" mass="7312">MFWSRVALDAIRGEHTRPEPQPGHFCLLSANTLRADHQAHLCDPDSLSSSGKSGCSTRIMNDGTALF</sequence>
<gene>
    <name evidence="1" type="ORF">A0U92_01205</name>
</gene>
<organism evidence="1 2">
    <name type="scientific">Acetobacter aceti</name>
    <dbReference type="NCBI Taxonomy" id="435"/>
    <lineage>
        <taxon>Bacteria</taxon>
        <taxon>Pseudomonadati</taxon>
        <taxon>Pseudomonadota</taxon>
        <taxon>Alphaproteobacteria</taxon>
        <taxon>Acetobacterales</taxon>
        <taxon>Acetobacteraceae</taxon>
        <taxon>Acetobacter</taxon>
        <taxon>Acetobacter subgen. Acetobacter</taxon>
    </lineage>
</organism>
<evidence type="ECO:0000313" key="1">
    <source>
        <dbReference type="EMBL" id="AQS83613.1"/>
    </source>
</evidence>
<dbReference type="Proteomes" id="UP000188937">
    <property type="component" value="Chromosome"/>
</dbReference>
<evidence type="ECO:0000313" key="2">
    <source>
        <dbReference type="Proteomes" id="UP000188937"/>
    </source>
</evidence>
<accession>A0A1U9KCS1</accession>
<protein>
    <submittedName>
        <fullName evidence="1">Uncharacterized protein</fullName>
    </submittedName>
</protein>
<dbReference type="AlphaFoldDB" id="A0A1U9KCS1"/>